<proteinExistence type="predicted"/>
<dbReference type="PANTHER" id="PTHR24567">
    <property type="entry name" value="CRP FAMILY TRANSCRIPTIONAL REGULATORY PROTEIN"/>
    <property type="match status" value="1"/>
</dbReference>
<name>A0A367FC15_9ACTN</name>
<feature type="domain" description="HTH crp-type" evidence="5">
    <location>
        <begin position="154"/>
        <end position="227"/>
    </location>
</feature>
<feature type="domain" description="Cyclic nucleotide-binding" evidence="4">
    <location>
        <begin position="19"/>
        <end position="123"/>
    </location>
</feature>
<dbReference type="Proteomes" id="UP000253094">
    <property type="component" value="Unassembled WGS sequence"/>
</dbReference>
<dbReference type="AlphaFoldDB" id="A0A367FC15"/>
<dbReference type="Pfam" id="PF00027">
    <property type="entry name" value="cNMP_binding"/>
    <property type="match status" value="1"/>
</dbReference>
<dbReference type="PANTHER" id="PTHR24567:SF74">
    <property type="entry name" value="HTH-TYPE TRANSCRIPTIONAL REGULATOR ARCR"/>
    <property type="match status" value="1"/>
</dbReference>
<evidence type="ECO:0000313" key="6">
    <source>
        <dbReference type="EMBL" id="RCG27888.1"/>
    </source>
</evidence>
<dbReference type="PROSITE" id="PS51063">
    <property type="entry name" value="HTH_CRP_2"/>
    <property type="match status" value="1"/>
</dbReference>
<evidence type="ECO:0000313" key="7">
    <source>
        <dbReference type="Proteomes" id="UP000253094"/>
    </source>
</evidence>
<evidence type="ECO:0000256" key="3">
    <source>
        <dbReference type="ARBA" id="ARBA00023163"/>
    </source>
</evidence>
<dbReference type="InterPro" id="IPR018490">
    <property type="entry name" value="cNMP-bd_dom_sf"/>
</dbReference>
<protein>
    <submittedName>
        <fullName evidence="6">Crp/Fnr family transcriptional regulator</fullName>
    </submittedName>
</protein>
<dbReference type="CDD" id="cd00038">
    <property type="entry name" value="CAP_ED"/>
    <property type="match status" value="1"/>
</dbReference>
<dbReference type="InterPro" id="IPR050397">
    <property type="entry name" value="Env_Response_Regulators"/>
</dbReference>
<dbReference type="Gene3D" id="1.10.10.10">
    <property type="entry name" value="Winged helix-like DNA-binding domain superfamily/Winged helix DNA-binding domain"/>
    <property type="match status" value="1"/>
</dbReference>
<gene>
    <name evidence="6" type="ORF">DQ384_25540</name>
</gene>
<dbReference type="InterPro" id="IPR036390">
    <property type="entry name" value="WH_DNA-bd_sf"/>
</dbReference>
<dbReference type="Gene3D" id="2.60.120.10">
    <property type="entry name" value="Jelly Rolls"/>
    <property type="match status" value="1"/>
</dbReference>
<keyword evidence="7" id="KW-1185">Reference proteome</keyword>
<dbReference type="InterPro" id="IPR000595">
    <property type="entry name" value="cNMP-bd_dom"/>
</dbReference>
<dbReference type="InterPro" id="IPR036388">
    <property type="entry name" value="WH-like_DNA-bd_sf"/>
</dbReference>
<evidence type="ECO:0000256" key="2">
    <source>
        <dbReference type="ARBA" id="ARBA00023125"/>
    </source>
</evidence>
<dbReference type="OrthoDB" id="41390at2"/>
<keyword evidence="2" id="KW-0238">DNA-binding</keyword>
<evidence type="ECO:0000259" key="5">
    <source>
        <dbReference type="PROSITE" id="PS51063"/>
    </source>
</evidence>
<dbReference type="InterPro" id="IPR014710">
    <property type="entry name" value="RmlC-like_jellyroll"/>
</dbReference>
<keyword evidence="1" id="KW-0805">Transcription regulation</keyword>
<dbReference type="SUPFAM" id="SSF46785">
    <property type="entry name" value="Winged helix' DNA-binding domain"/>
    <property type="match status" value="1"/>
</dbReference>
<dbReference type="SUPFAM" id="SSF51206">
    <property type="entry name" value="cAMP-binding domain-like"/>
    <property type="match status" value="1"/>
</dbReference>
<keyword evidence="3" id="KW-0804">Transcription</keyword>
<dbReference type="GO" id="GO:0003700">
    <property type="term" value="F:DNA-binding transcription factor activity"/>
    <property type="evidence" value="ECO:0007669"/>
    <property type="project" value="TreeGrafter"/>
</dbReference>
<evidence type="ECO:0000256" key="1">
    <source>
        <dbReference type="ARBA" id="ARBA00023015"/>
    </source>
</evidence>
<dbReference type="EMBL" id="QOIL01000015">
    <property type="protein sequence ID" value="RCG27888.1"/>
    <property type="molecule type" value="Genomic_DNA"/>
</dbReference>
<dbReference type="RefSeq" id="WP_114031411.1">
    <property type="nucleotide sequence ID" value="NZ_QOIL01000015.1"/>
</dbReference>
<dbReference type="SMART" id="SM00100">
    <property type="entry name" value="cNMP"/>
    <property type="match status" value="1"/>
</dbReference>
<dbReference type="InterPro" id="IPR012318">
    <property type="entry name" value="HTH_CRP"/>
</dbReference>
<accession>A0A367FC15</accession>
<dbReference type="GO" id="GO:0003677">
    <property type="term" value="F:DNA binding"/>
    <property type="evidence" value="ECO:0007669"/>
    <property type="project" value="UniProtKB-KW"/>
</dbReference>
<evidence type="ECO:0000259" key="4">
    <source>
        <dbReference type="PROSITE" id="PS50042"/>
    </source>
</evidence>
<dbReference type="SMART" id="SM00419">
    <property type="entry name" value="HTH_CRP"/>
    <property type="match status" value="1"/>
</dbReference>
<comment type="caution">
    <text evidence="6">The sequence shown here is derived from an EMBL/GenBank/DDBJ whole genome shotgun (WGS) entry which is preliminary data.</text>
</comment>
<reference evidence="6 7" key="1">
    <citation type="submission" date="2018-06" db="EMBL/GenBank/DDBJ databases">
        <title>Sphaerisporangium craniellae sp. nov., isolated from a marine sponge in the South China Sea.</title>
        <authorList>
            <person name="Li L."/>
        </authorList>
    </citation>
    <scope>NUCLEOTIDE SEQUENCE [LARGE SCALE GENOMIC DNA]</scope>
    <source>
        <strain evidence="6 7">CCTCC AA 208026</strain>
    </source>
</reference>
<dbReference type="GO" id="GO:0005829">
    <property type="term" value="C:cytosol"/>
    <property type="evidence" value="ECO:0007669"/>
    <property type="project" value="TreeGrafter"/>
</dbReference>
<organism evidence="6 7">
    <name type="scientific">Sphaerisporangium album</name>
    <dbReference type="NCBI Taxonomy" id="509200"/>
    <lineage>
        <taxon>Bacteria</taxon>
        <taxon>Bacillati</taxon>
        <taxon>Actinomycetota</taxon>
        <taxon>Actinomycetes</taxon>
        <taxon>Streptosporangiales</taxon>
        <taxon>Streptosporangiaceae</taxon>
        <taxon>Sphaerisporangium</taxon>
    </lineage>
</organism>
<dbReference type="Pfam" id="PF13545">
    <property type="entry name" value="HTH_Crp_2"/>
    <property type="match status" value="1"/>
</dbReference>
<dbReference type="PROSITE" id="PS50042">
    <property type="entry name" value="CNMP_BINDING_3"/>
    <property type="match status" value="1"/>
</dbReference>
<sequence length="255" mass="27767">MKNGTSGPRRIGNWPPRSLLGSLEPATRELMLRLGTATQFGANESLLREGDPTSRHVLLLIEACVKVVSNTADGHTVLLAIRTDGDLVGELASLDGRPRLASVIAVKPSVVRRVGQAEFLDFLDHHPTVSRAVQRVVTAKLRNSTWHRIEYGSTPAPLRLARVLVLLAAQHGERVREGIEIRLALTQPDLAALAGAREPTVHKELRALRHKGVVETGYRRILIRDPAALHAIAGIAEIPPEYGVWSAPRPQGEGE</sequence>